<dbReference type="InterPro" id="IPR047218">
    <property type="entry name" value="YocR/YhdH-like"/>
</dbReference>
<dbReference type="PROSITE" id="PS50267">
    <property type="entry name" value="NA_NEUROTRAN_SYMP_3"/>
    <property type="match status" value="1"/>
</dbReference>
<dbReference type="PANTHER" id="PTHR42948">
    <property type="entry name" value="TRANSPORTER"/>
    <property type="match status" value="1"/>
</dbReference>
<evidence type="ECO:0000313" key="8">
    <source>
        <dbReference type="EMBL" id="MBC2241977.1"/>
    </source>
</evidence>
<evidence type="ECO:0000313" key="10">
    <source>
        <dbReference type="Proteomes" id="UP000553016"/>
    </source>
</evidence>
<evidence type="ECO:0000256" key="4">
    <source>
        <dbReference type="ARBA" id="ARBA00022989"/>
    </source>
</evidence>
<feature type="transmembrane region" description="Helical" evidence="6">
    <location>
        <begin position="421"/>
        <end position="442"/>
    </location>
</feature>
<feature type="transmembrane region" description="Helical" evidence="6">
    <location>
        <begin position="377"/>
        <end position="400"/>
    </location>
</feature>
<evidence type="ECO:0000256" key="1">
    <source>
        <dbReference type="ARBA" id="ARBA00004141"/>
    </source>
</evidence>
<feature type="transmembrane region" description="Helical" evidence="6">
    <location>
        <begin position="143"/>
        <end position="162"/>
    </location>
</feature>
<evidence type="ECO:0000256" key="5">
    <source>
        <dbReference type="ARBA" id="ARBA00023136"/>
    </source>
</evidence>
<dbReference type="InterPro" id="IPR000175">
    <property type="entry name" value="Na/ntran_symport"/>
</dbReference>
<protein>
    <submittedName>
        <fullName evidence="8">Sodium-dependent transporter</fullName>
    </submittedName>
</protein>
<feature type="transmembrane region" description="Helical" evidence="6">
    <location>
        <begin position="12"/>
        <end position="29"/>
    </location>
</feature>
<dbReference type="RefSeq" id="WP_036085593.1">
    <property type="nucleotide sequence ID" value="NZ_CBCSHQ010000005.1"/>
</dbReference>
<dbReference type="EMBL" id="JAARZA010000008">
    <property type="protein sequence ID" value="MBC2241977.1"/>
    <property type="molecule type" value="Genomic_DNA"/>
</dbReference>
<reference evidence="7 9" key="1">
    <citation type="submission" date="2014-05" db="EMBL/GenBank/DDBJ databases">
        <title>Novel Listeriaceae from food processing environments.</title>
        <authorList>
            <person name="den Bakker H.C."/>
        </authorList>
    </citation>
    <scope>NUCLEOTIDE SEQUENCE [LARGE SCALE GENOMIC DNA]</scope>
    <source>
        <strain evidence="7 9">FSL A5-0281</strain>
    </source>
</reference>
<dbReference type="STRING" id="1552123.EP57_07785"/>
<dbReference type="GO" id="GO:0016020">
    <property type="term" value="C:membrane"/>
    <property type="evidence" value="ECO:0007669"/>
    <property type="project" value="UniProtKB-SubCell"/>
</dbReference>
<keyword evidence="3 6" id="KW-0812">Transmembrane</keyword>
<keyword evidence="2" id="KW-0813">Transport</keyword>
<dbReference type="InterPro" id="IPR037272">
    <property type="entry name" value="SNS_sf"/>
</dbReference>
<dbReference type="OrthoDB" id="9762833at2"/>
<dbReference type="AlphaFoldDB" id="A0A099WB73"/>
<name>A0A099WB73_9LIST</name>
<evidence type="ECO:0000256" key="6">
    <source>
        <dbReference type="SAM" id="Phobius"/>
    </source>
</evidence>
<keyword evidence="5 6" id="KW-0472">Membrane</keyword>
<feature type="transmembrane region" description="Helical" evidence="6">
    <location>
        <begin position="252"/>
        <end position="278"/>
    </location>
</feature>
<dbReference type="PANTHER" id="PTHR42948:SF1">
    <property type="entry name" value="TRANSPORTER"/>
    <property type="match status" value="1"/>
</dbReference>
<dbReference type="eggNOG" id="COG0733">
    <property type="taxonomic scope" value="Bacteria"/>
</dbReference>
<dbReference type="SUPFAM" id="SSF161070">
    <property type="entry name" value="SNF-like"/>
    <property type="match status" value="1"/>
</dbReference>
<dbReference type="PRINTS" id="PR00176">
    <property type="entry name" value="NANEUSMPORT"/>
</dbReference>
<evidence type="ECO:0000313" key="7">
    <source>
        <dbReference type="EMBL" id="KGL41733.1"/>
    </source>
</evidence>
<feature type="transmembrane region" description="Helical" evidence="6">
    <location>
        <begin position="41"/>
        <end position="65"/>
    </location>
</feature>
<comment type="caution">
    <text evidence="7">The sequence shown here is derived from an EMBL/GenBank/DDBJ whole genome shotgun (WGS) entry which is preliminary data.</text>
</comment>
<comment type="subcellular location">
    <subcellularLocation>
        <location evidence="1">Membrane</location>
        <topology evidence="1">Multi-pass membrane protein</topology>
    </subcellularLocation>
</comment>
<keyword evidence="9" id="KW-1185">Reference proteome</keyword>
<feature type="transmembrane region" description="Helical" evidence="6">
    <location>
        <begin position="342"/>
        <end position="365"/>
    </location>
</feature>
<dbReference type="CDD" id="cd10336">
    <property type="entry name" value="SLC6sbd_Tyt1-Like"/>
    <property type="match status" value="1"/>
</dbReference>
<proteinExistence type="predicted"/>
<feature type="transmembrane region" description="Helical" evidence="6">
    <location>
        <begin position="298"/>
        <end position="321"/>
    </location>
</feature>
<dbReference type="Proteomes" id="UP000553016">
    <property type="component" value="Unassembled WGS sequence"/>
</dbReference>
<sequence length="448" mass="48663">MQTNREQWTSKLGFILSAAGSAIGLGALWKMPYVTANAGGGAFFLIFAIFTIFIGLPVLLGEFVIGRRTQSGTILAYQKLAPNTKWSWTGRIGVVTCFFILAFYCVVGGWALLYIWKAVTGALSGLSVDGLAALFGETSNDPLQVIVATVIFIAINWFVLSNGITAGIERANRWMMPVLFLFLLILIVYSLTLPNAMDGVVYFLEPKFADLSADAILQALGQSFFSLAVGVGGMITYASYLKRDVFLPSSALTIALMNLLISLFAGLAIFPAAFSFGIEPQAGPGLLFVVLPAIFNQVPFGIVFLLLFLVLFLFAALTSSFSLFEVPVTAFVENRPELRKRVLFIVVIIVTAMAVPTSLSTGVLADVTLFGKDLFGIADYVASNILLPIGAFLIAIFVGFRMPRQVLWDEITSDGAFGFRLFAAWLLVLKYVCPIAIFFVFLQQLGIL</sequence>
<dbReference type="Pfam" id="PF00209">
    <property type="entry name" value="SNF"/>
    <property type="match status" value="2"/>
</dbReference>
<gene>
    <name evidence="7" type="ORF">EP57_07785</name>
    <name evidence="8" type="ORF">HCB35_15995</name>
</gene>
<feature type="transmembrane region" description="Helical" evidence="6">
    <location>
        <begin position="92"/>
        <end position="116"/>
    </location>
</feature>
<feature type="transmembrane region" description="Helical" evidence="6">
    <location>
        <begin position="216"/>
        <end position="240"/>
    </location>
</feature>
<dbReference type="EMBL" id="JNFA01000019">
    <property type="protein sequence ID" value="KGL41733.1"/>
    <property type="molecule type" value="Genomic_DNA"/>
</dbReference>
<dbReference type="NCBIfam" id="NF037979">
    <property type="entry name" value="Na_transp"/>
    <property type="match status" value="1"/>
</dbReference>
<evidence type="ECO:0000256" key="2">
    <source>
        <dbReference type="ARBA" id="ARBA00022448"/>
    </source>
</evidence>
<evidence type="ECO:0000313" key="9">
    <source>
        <dbReference type="Proteomes" id="UP000029844"/>
    </source>
</evidence>
<keyword evidence="4 6" id="KW-1133">Transmembrane helix</keyword>
<organism evidence="7 9">
    <name type="scientific">Listeria booriae</name>
    <dbReference type="NCBI Taxonomy" id="1552123"/>
    <lineage>
        <taxon>Bacteria</taxon>
        <taxon>Bacillati</taxon>
        <taxon>Bacillota</taxon>
        <taxon>Bacilli</taxon>
        <taxon>Bacillales</taxon>
        <taxon>Listeriaceae</taxon>
        <taxon>Listeria</taxon>
    </lineage>
</organism>
<feature type="transmembrane region" description="Helical" evidence="6">
    <location>
        <begin position="174"/>
        <end position="196"/>
    </location>
</feature>
<dbReference type="GeneID" id="58717278"/>
<evidence type="ECO:0000256" key="3">
    <source>
        <dbReference type="ARBA" id="ARBA00022692"/>
    </source>
</evidence>
<accession>A0A099WB73</accession>
<dbReference type="Proteomes" id="UP000029844">
    <property type="component" value="Unassembled WGS sequence"/>
</dbReference>
<reference evidence="8 10" key="2">
    <citation type="submission" date="2020-03" db="EMBL/GenBank/DDBJ databases">
        <title>Soil Listeria distribution.</title>
        <authorList>
            <person name="Liao J."/>
            <person name="Wiedmann M."/>
        </authorList>
    </citation>
    <scope>NUCLEOTIDE SEQUENCE [LARGE SCALE GENOMIC DNA]</scope>
    <source>
        <strain evidence="8 10">FSL L7-0149</strain>
    </source>
</reference>